<feature type="domain" description="Transposase IS200-like" evidence="1">
    <location>
        <begin position="7"/>
        <end position="159"/>
    </location>
</feature>
<dbReference type="SUPFAM" id="SSF143422">
    <property type="entry name" value="Transposase IS200-like"/>
    <property type="match status" value="1"/>
</dbReference>
<dbReference type="SMART" id="SM01321">
    <property type="entry name" value="Y1_Tnp"/>
    <property type="match status" value="1"/>
</dbReference>
<evidence type="ECO:0000313" key="3">
    <source>
        <dbReference type="Proteomes" id="UP000809910"/>
    </source>
</evidence>
<dbReference type="Gene3D" id="3.30.70.1290">
    <property type="entry name" value="Transposase IS200-like"/>
    <property type="match status" value="1"/>
</dbReference>
<comment type="caution">
    <text evidence="2">The sequence shown here is derived from an EMBL/GenBank/DDBJ whole genome shotgun (WGS) entry which is preliminary data.</text>
</comment>
<proteinExistence type="predicted"/>
<dbReference type="Pfam" id="PF01797">
    <property type="entry name" value="Y1_Tnp"/>
    <property type="match status" value="1"/>
</dbReference>
<protein>
    <submittedName>
        <fullName evidence="2">Transposase</fullName>
    </submittedName>
</protein>
<sequence>MLPETAIPPAYFITFSCYGTWLHGEKSTSVDRLHNTPGTDFLSFNYKRAHLVKKQMSETPYVLDESRREIVLQSIMAVCRHRQWILLAAHVRSNHVHLVIHAIRQPEHIMNTIKSYASRHLNEAKLDHDRVNRWTRHGSTRYLWNESEIESTIQYVVNEQGLPMAVFENKNRAFGITF</sequence>
<dbReference type="EMBL" id="JADWVN010000032">
    <property type="protein sequence ID" value="MBL7528325.1"/>
    <property type="molecule type" value="Genomic_DNA"/>
</dbReference>
<gene>
    <name evidence="2" type="ORF">I5282_17305</name>
</gene>
<evidence type="ECO:0000313" key="2">
    <source>
        <dbReference type="EMBL" id="MBL7528325.1"/>
    </source>
</evidence>
<dbReference type="InterPro" id="IPR036515">
    <property type="entry name" value="Transposase_17_sf"/>
</dbReference>
<name>A0ABS1WG40_9GAMM</name>
<evidence type="ECO:0000259" key="1">
    <source>
        <dbReference type="SMART" id="SM01321"/>
    </source>
</evidence>
<accession>A0ABS1WG40</accession>
<organism evidence="2 3">
    <name type="scientific">Legionella bononiensis</name>
    <dbReference type="NCBI Taxonomy" id="2793102"/>
    <lineage>
        <taxon>Bacteria</taxon>
        <taxon>Pseudomonadati</taxon>
        <taxon>Pseudomonadota</taxon>
        <taxon>Gammaproteobacteria</taxon>
        <taxon>Legionellales</taxon>
        <taxon>Legionellaceae</taxon>
        <taxon>Legionella</taxon>
    </lineage>
</organism>
<reference evidence="2 3" key="1">
    <citation type="submission" date="2020-12" db="EMBL/GenBank/DDBJ databases">
        <title>WGS of Legionella: environmental sample.</title>
        <authorList>
            <person name="Cristino S."/>
            <person name="Girolamini L."/>
            <person name="Salaris S."/>
            <person name="Pascale M.R."/>
            <person name="Mazzotta M."/>
            <person name="Orsini M."/>
            <person name="Grottola A."/>
        </authorList>
    </citation>
    <scope>NUCLEOTIDE SEQUENCE [LARGE SCALE GENOMIC DNA]</scope>
    <source>
        <strain evidence="2 3">30cs62</strain>
    </source>
</reference>
<dbReference type="RefSeq" id="WP_203113767.1">
    <property type="nucleotide sequence ID" value="NZ_JADOBG010000023.1"/>
</dbReference>
<keyword evidence="3" id="KW-1185">Reference proteome</keyword>
<dbReference type="Proteomes" id="UP000809910">
    <property type="component" value="Unassembled WGS sequence"/>
</dbReference>
<dbReference type="InterPro" id="IPR002686">
    <property type="entry name" value="Transposase_17"/>
</dbReference>